<dbReference type="InterPro" id="IPR001245">
    <property type="entry name" value="Ser-Thr/Tyr_kinase_cat_dom"/>
</dbReference>
<keyword evidence="4" id="KW-0723">Serine/threonine-protein kinase</keyword>
<dbReference type="Pfam" id="PF07714">
    <property type="entry name" value="PK_Tyr_Ser-Thr"/>
    <property type="match status" value="1"/>
</dbReference>
<evidence type="ECO:0000259" key="15">
    <source>
        <dbReference type="PROSITE" id="PS50011"/>
    </source>
</evidence>
<evidence type="ECO:0000256" key="3">
    <source>
        <dbReference type="ARBA" id="ARBA00022475"/>
    </source>
</evidence>
<feature type="domain" description="Protein kinase" evidence="15">
    <location>
        <begin position="351"/>
        <end position="595"/>
    </location>
</feature>
<evidence type="ECO:0000256" key="11">
    <source>
        <dbReference type="ARBA" id="ARBA00023136"/>
    </source>
</evidence>
<dbReference type="GO" id="GO:0005886">
    <property type="term" value="C:plasma membrane"/>
    <property type="evidence" value="ECO:0007669"/>
    <property type="project" value="UniProtKB-SubCell"/>
</dbReference>
<feature type="region of interest" description="Disordered" evidence="13">
    <location>
        <begin position="1"/>
        <end position="213"/>
    </location>
</feature>
<dbReference type="InterPro" id="IPR011009">
    <property type="entry name" value="Kinase-like_dom_sf"/>
</dbReference>
<feature type="region of interest" description="Disordered" evidence="13">
    <location>
        <begin position="290"/>
        <end position="336"/>
    </location>
</feature>
<keyword evidence="5" id="KW-0808">Transferase</keyword>
<evidence type="ECO:0000256" key="6">
    <source>
        <dbReference type="ARBA" id="ARBA00022692"/>
    </source>
</evidence>
<dbReference type="AlphaFoldDB" id="A0ABD1Z8D1"/>
<feature type="binding site" evidence="12">
    <location>
        <position position="379"/>
    </location>
    <ligand>
        <name>ATP</name>
        <dbReference type="ChEBI" id="CHEBI:30616"/>
    </ligand>
</feature>
<evidence type="ECO:0000256" key="2">
    <source>
        <dbReference type="ARBA" id="ARBA00012513"/>
    </source>
</evidence>
<keyword evidence="10 14" id="KW-1133">Transmembrane helix</keyword>
<dbReference type="PANTHER" id="PTHR47982:SF44">
    <property type="entry name" value="PROLINE-RICH RECEPTOR-LIKE PROTEIN KINASE PERK13-RELATED"/>
    <property type="match status" value="1"/>
</dbReference>
<dbReference type="InterPro" id="IPR047117">
    <property type="entry name" value="PERK1-13-like"/>
</dbReference>
<evidence type="ECO:0000256" key="5">
    <source>
        <dbReference type="ARBA" id="ARBA00022679"/>
    </source>
</evidence>
<evidence type="ECO:0000313" key="17">
    <source>
        <dbReference type="Proteomes" id="UP001605036"/>
    </source>
</evidence>
<name>A0ABD1Z8D1_9MARC</name>
<keyword evidence="11 14" id="KW-0472">Membrane</keyword>
<evidence type="ECO:0000256" key="7">
    <source>
        <dbReference type="ARBA" id="ARBA00022741"/>
    </source>
</evidence>
<dbReference type="Proteomes" id="UP001605036">
    <property type="component" value="Unassembled WGS sequence"/>
</dbReference>
<evidence type="ECO:0000256" key="9">
    <source>
        <dbReference type="ARBA" id="ARBA00022840"/>
    </source>
</evidence>
<dbReference type="GO" id="GO:0004674">
    <property type="term" value="F:protein serine/threonine kinase activity"/>
    <property type="evidence" value="ECO:0007669"/>
    <property type="project" value="UniProtKB-KW"/>
</dbReference>
<comment type="caution">
    <text evidence="16">The sequence shown here is derived from an EMBL/GenBank/DDBJ whole genome shotgun (WGS) entry which is preliminary data.</text>
</comment>
<dbReference type="EC" id="2.7.11.1" evidence="2"/>
<evidence type="ECO:0000313" key="16">
    <source>
        <dbReference type="EMBL" id="KAL2643906.1"/>
    </source>
</evidence>
<keyword evidence="3" id="KW-1003">Cell membrane</keyword>
<dbReference type="EMBL" id="JBHFFA010000002">
    <property type="protein sequence ID" value="KAL2643906.1"/>
    <property type="molecule type" value="Genomic_DNA"/>
</dbReference>
<dbReference type="GO" id="GO:0005524">
    <property type="term" value="F:ATP binding"/>
    <property type="evidence" value="ECO:0007669"/>
    <property type="project" value="UniProtKB-UniRule"/>
</dbReference>
<dbReference type="Pfam" id="PF00069">
    <property type="entry name" value="Pkinase"/>
    <property type="match status" value="1"/>
</dbReference>
<feature type="compositionally biased region" description="Low complexity" evidence="13">
    <location>
        <begin position="720"/>
        <end position="739"/>
    </location>
</feature>
<keyword evidence="7 12" id="KW-0547">Nucleotide-binding</keyword>
<protein>
    <recommendedName>
        <fullName evidence="2">non-specific serine/threonine protein kinase</fullName>
        <ecNumber evidence="2">2.7.11.1</ecNumber>
    </recommendedName>
</protein>
<dbReference type="InterPro" id="IPR017441">
    <property type="entry name" value="Protein_kinase_ATP_BS"/>
</dbReference>
<proteinExistence type="predicted"/>
<feature type="transmembrane region" description="Helical" evidence="14">
    <location>
        <begin position="219"/>
        <end position="242"/>
    </location>
</feature>
<comment type="subcellular location">
    <subcellularLocation>
        <location evidence="1">Cell membrane</location>
        <topology evidence="1">Single-pass membrane protein</topology>
    </subcellularLocation>
</comment>
<accession>A0ABD1Z8D1</accession>
<dbReference type="Gene3D" id="3.30.200.20">
    <property type="entry name" value="Phosphorylase Kinase, domain 1"/>
    <property type="match status" value="1"/>
</dbReference>
<feature type="compositionally biased region" description="Basic and acidic residues" evidence="13">
    <location>
        <begin position="808"/>
        <end position="831"/>
    </location>
</feature>
<reference evidence="16 17" key="1">
    <citation type="submission" date="2024-09" db="EMBL/GenBank/DDBJ databases">
        <title>Chromosome-scale assembly of Riccia fluitans.</title>
        <authorList>
            <person name="Paukszto L."/>
            <person name="Sawicki J."/>
            <person name="Karawczyk K."/>
            <person name="Piernik-Szablinska J."/>
            <person name="Szczecinska M."/>
            <person name="Mazdziarz M."/>
        </authorList>
    </citation>
    <scope>NUCLEOTIDE SEQUENCE [LARGE SCALE GENOMIC DNA]</scope>
    <source>
        <strain evidence="16">Rf_01</strain>
        <tissue evidence="16">Aerial parts of the thallus</tissue>
    </source>
</reference>
<dbReference type="Gene3D" id="1.10.510.10">
    <property type="entry name" value="Transferase(Phosphotransferase) domain 1"/>
    <property type="match status" value="1"/>
</dbReference>
<keyword evidence="17" id="KW-1185">Reference proteome</keyword>
<sequence length="839" mass="87539">MATAPTTSPPPPDAPPPAVVSPPPPDAPPPAVVSPPPPPDAQPPVVSPPPPPDAQPPVVSPPPPPDAQPPIVSPPPPPDATPPVVSPPPPTDASPPLVSPPPPTDASPPLVSSPPPDVATPPASPPSTTPPVTPATPPTATPSPPPPPVSPPPPPPDVPPPPPGTPAAPPPPPLSPPPPASPPPPFRSPPPSPPRALLSPPPPPPKTDSSGGGGGLSTAAVIGIAAGGVMALVLVGLLWLCLARKKPRKQLTYAHQPLGGLGGSNKSEASTYGMTAGHPGYLDSGEMASVAAVGSRPTPPPPHKGDGGGYGGGGPGDGGKMIPPPPIGSPSPGSTRPYFTYDELEAATNGFSRENLLGEGGFGRVYKGVVSGNQEVAVKQLTVGGGQGEREFRAEVEIISRVHHRHLVSLVGYCIADRQRLLVYDFVPNGTLEHALHGKNMPLLDWPTRMKIALGQPEVADFGLAKLANEAHTHVTTRVMGTFGYLAPEYALSGKLTDKSDVYSFGVVLLELITGKKPVDVTQAPGEESLVEWSRPILTQALEDGILDPIADPAFEGNYNEKEMFRMVEVAAACIRHSANRRPKMGQVVRALETEGADLNQGVKPGYSTVYSVSGESSEFDSSQYKANMKQFRKMALQGTTSEFGSEYGMTNEYGVAQSASSSEYQFDSRDHGPPPARVGAQQQQQGRRDTYARSDSTSSSDDEGVTRLDILDEEPSPRPGLRAQLPPAAAAPSAVGSLPLPPNRRPIGERSRSPAQQRPGHRRRGSGSAGGGRFSATTTSSVFSQDYTPQPPPPPPDYSRQYNEEYPESKYSTEDEGRPHSIADRLEEGSRPLLRSSH</sequence>
<feature type="region of interest" description="Disordered" evidence="13">
    <location>
        <begin position="659"/>
        <end position="839"/>
    </location>
</feature>
<keyword evidence="6 14" id="KW-0812">Transmembrane</keyword>
<feature type="compositionally biased region" description="Pro residues" evidence="13">
    <location>
        <begin position="7"/>
        <end position="206"/>
    </location>
</feature>
<evidence type="ECO:0000256" key="12">
    <source>
        <dbReference type="PROSITE-ProRule" id="PRU10141"/>
    </source>
</evidence>
<dbReference type="FunFam" id="3.30.200.20:FF:000212">
    <property type="entry name" value="Proline-rich receptor-like protein kinase PERK8"/>
    <property type="match status" value="1"/>
</dbReference>
<organism evidence="16 17">
    <name type="scientific">Riccia fluitans</name>
    <dbReference type="NCBI Taxonomy" id="41844"/>
    <lineage>
        <taxon>Eukaryota</taxon>
        <taxon>Viridiplantae</taxon>
        <taxon>Streptophyta</taxon>
        <taxon>Embryophyta</taxon>
        <taxon>Marchantiophyta</taxon>
        <taxon>Marchantiopsida</taxon>
        <taxon>Marchantiidae</taxon>
        <taxon>Marchantiales</taxon>
        <taxon>Ricciaceae</taxon>
        <taxon>Riccia</taxon>
    </lineage>
</organism>
<dbReference type="InterPro" id="IPR003882">
    <property type="entry name" value="Pistil_extensin"/>
</dbReference>
<dbReference type="PRINTS" id="PR01218">
    <property type="entry name" value="PSTLEXTENSIN"/>
</dbReference>
<evidence type="ECO:0000256" key="10">
    <source>
        <dbReference type="ARBA" id="ARBA00022989"/>
    </source>
</evidence>
<evidence type="ECO:0000256" key="14">
    <source>
        <dbReference type="SAM" id="Phobius"/>
    </source>
</evidence>
<evidence type="ECO:0000256" key="4">
    <source>
        <dbReference type="ARBA" id="ARBA00022527"/>
    </source>
</evidence>
<feature type="compositionally biased region" description="Gly residues" evidence="13">
    <location>
        <begin position="307"/>
        <end position="319"/>
    </location>
</feature>
<dbReference type="InterPro" id="IPR000719">
    <property type="entry name" value="Prot_kinase_dom"/>
</dbReference>
<dbReference type="PANTHER" id="PTHR47982">
    <property type="entry name" value="PROLINE-RICH RECEPTOR-LIKE PROTEIN KINASE PERK4"/>
    <property type="match status" value="1"/>
</dbReference>
<dbReference type="SUPFAM" id="SSF56112">
    <property type="entry name" value="Protein kinase-like (PK-like)"/>
    <property type="match status" value="1"/>
</dbReference>
<evidence type="ECO:0000256" key="13">
    <source>
        <dbReference type="SAM" id="MobiDB-lite"/>
    </source>
</evidence>
<keyword evidence="9 12" id="KW-0067">ATP-binding</keyword>
<gene>
    <name evidence="16" type="ORF">R1flu_011493</name>
</gene>
<evidence type="ECO:0000256" key="1">
    <source>
        <dbReference type="ARBA" id="ARBA00004162"/>
    </source>
</evidence>
<evidence type="ECO:0000256" key="8">
    <source>
        <dbReference type="ARBA" id="ARBA00022777"/>
    </source>
</evidence>
<dbReference type="PROSITE" id="PS00107">
    <property type="entry name" value="PROTEIN_KINASE_ATP"/>
    <property type="match status" value="1"/>
</dbReference>
<keyword evidence="8" id="KW-0418">Kinase</keyword>
<dbReference type="PROSITE" id="PS50011">
    <property type="entry name" value="PROTEIN_KINASE_DOM"/>
    <property type="match status" value="1"/>
</dbReference>